<evidence type="ECO:0000256" key="1">
    <source>
        <dbReference type="ARBA" id="ARBA00004141"/>
    </source>
</evidence>
<keyword evidence="10" id="KW-1185">Reference proteome</keyword>
<organism evidence="9 10">
    <name type="scientific">Agromyces salentinus</name>
    <dbReference type="NCBI Taxonomy" id="269421"/>
    <lineage>
        <taxon>Bacteria</taxon>
        <taxon>Bacillati</taxon>
        <taxon>Actinomycetota</taxon>
        <taxon>Actinomycetes</taxon>
        <taxon>Micrococcales</taxon>
        <taxon>Microbacteriaceae</taxon>
        <taxon>Agromyces</taxon>
    </lineage>
</organism>
<feature type="transmembrane region" description="Helical" evidence="8">
    <location>
        <begin position="223"/>
        <end position="241"/>
    </location>
</feature>
<dbReference type="InterPro" id="IPR037294">
    <property type="entry name" value="ABC_BtuC-like"/>
</dbReference>
<feature type="transmembrane region" description="Helical" evidence="8">
    <location>
        <begin position="56"/>
        <end position="82"/>
    </location>
</feature>
<feature type="compositionally biased region" description="Basic and acidic residues" evidence="7">
    <location>
        <begin position="270"/>
        <end position="279"/>
    </location>
</feature>
<evidence type="ECO:0000256" key="5">
    <source>
        <dbReference type="ARBA" id="ARBA00023136"/>
    </source>
</evidence>
<evidence type="ECO:0000313" key="10">
    <source>
        <dbReference type="Proteomes" id="UP001501746"/>
    </source>
</evidence>
<dbReference type="PANTHER" id="PTHR30477">
    <property type="entry name" value="ABC-TRANSPORTER METAL-BINDING PROTEIN"/>
    <property type="match status" value="1"/>
</dbReference>
<dbReference type="Gene3D" id="1.10.3470.10">
    <property type="entry name" value="ABC transporter involved in vitamin B12 uptake, BtuC"/>
    <property type="match status" value="1"/>
</dbReference>
<dbReference type="CDD" id="cd06550">
    <property type="entry name" value="TM_ABC_iron-siderophores_like"/>
    <property type="match status" value="1"/>
</dbReference>
<evidence type="ECO:0000256" key="8">
    <source>
        <dbReference type="SAM" id="Phobius"/>
    </source>
</evidence>
<comment type="caution">
    <text evidence="9">The sequence shown here is derived from an EMBL/GenBank/DDBJ whole genome shotgun (WGS) entry which is preliminary data.</text>
</comment>
<evidence type="ECO:0000256" key="4">
    <source>
        <dbReference type="ARBA" id="ARBA00022989"/>
    </source>
</evidence>
<accession>A0ABN2MP17</accession>
<comment type="subcellular location">
    <subcellularLocation>
        <location evidence="6">Cell membrane</location>
        <topology evidence="6">Multi-pass membrane protein</topology>
    </subcellularLocation>
    <subcellularLocation>
        <location evidence="1">Membrane</location>
        <topology evidence="1">Multi-pass membrane protein</topology>
    </subcellularLocation>
</comment>
<keyword evidence="3 6" id="KW-0812">Transmembrane</keyword>
<dbReference type="InterPro" id="IPR011045">
    <property type="entry name" value="N2O_reductase_N"/>
</dbReference>
<dbReference type="SUPFAM" id="SSF50974">
    <property type="entry name" value="Nitrous oxide reductase, N-terminal domain"/>
    <property type="match status" value="1"/>
</dbReference>
<sequence length="709" mass="72358">MTLLMDPFTSAFMLRALAAGVLVAVLCAVVGTWVVARGMAFLGEAMAHGVLPGVALATLVGAPVLLGAAVSAAVMSVGVSVVQHRWRLSADTSIGLLFVASLALGVVIISGSGTFATDATAILFGDILAVRPDQVVALAAATLVTVGLATAFHRPFVALAVDPRQARLLGLRPKLAQAMLVGLIAIAVVSAYQAVGSLLVLGMLLGPVVAANRWTVRLPTTMALGACIGAIAVWVGLLVSWHAGTAAGATVALAAVASVPASAAIRELVRRSRSRDRTGSRTGLPSGRGTTSLHRRRTSTAVVTAMVLAVAGCAGPSGLPTGSGADAAGFEEDGHGRVEGAQELAEAQAHLLTVDEQGSVAHLDLLDASIEELGALVGVESLASEGRYAYAVRPAADAVTVIDSGVWTWSHVDHFHYYRADPRKLGEIAGQGGATVSASDAGMGAFFAASGEAVLILSETLGHGSLDEAFRVQVAPHDGLIVPVGTRAVVTEPGADGVADRVRALAADGSPGAATACPAAKGTITTVVGVVIGCRDGAVLANAGEDGTIAFERIPYPDDVEAPRAEQFDARESRPTVAALAGGTGATSIWLLDTRARAWRLIEAGEPLARVTAVDDADGHVLALTMSGRVLVLDGATGGRLASTEPLLAATVADQARLAGVELIADQHRAYLNGVAERRLFEIDFADGARVARTFETAAEPRFLLETGR</sequence>
<keyword evidence="6" id="KW-0813">Transport</keyword>
<dbReference type="SUPFAM" id="SSF81345">
    <property type="entry name" value="ABC transporter involved in vitamin B12 uptake, BtuC"/>
    <property type="match status" value="1"/>
</dbReference>
<dbReference type="Pfam" id="PF00950">
    <property type="entry name" value="ABC-3"/>
    <property type="match status" value="1"/>
</dbReference>
<keyword evidence="4 8" id="KW-1133">Transmembrane helix</keyword>
<dbReference type="InterPro" id="IPR001626">
    <property type="entry name" value="ABC_TroCD"/>
</dbReference>
<dbReference type="NCBIfam" id="NF040871">
    <property type="entry name" value="AztB"/>
    <property type="match status" value="1"/>
</dbReference>
<evidence type="ECO:0000256" key="6">
    <source>
        <dbReference type="RuleBase" id="RU003943"/>
    </source>
</evidence>
<feature type="transmembrane region" description="Helical" evidence="8">
    <location>
        <begin position="135"/>
        <end position="154"/>
    </location>
</feature>
<evidence type="ECO:0000256" key="3">
    <source>
        <dbReference type="ARBA" id="ARBA00022692"/>
    </source>
</evidence>
<evidence type="ECO:0000313" key="9">
    <source>
        <dbReference type="EMBL" id="GAA1833719.1"/>
    </source>
</evidence>
<feature type="transmembrane region" description="Helical" evidence="8">
    <location>
        <begin position="94"/>
        <end position="115"/>
    </location>
</feature>
<evidence type="ECO:0000256" key="2">
    <source>
        <dbReference type="ARBA" id="ARBA00008034"/>
    </source>
</evidence>
<reference evidence="9 10" key="1">
    <citation type="journal article" date="2019" name="Int. J. Syst. Evol. Microbiol.">
        <title>The Global Catalogue of Microorganisms (GCM) 10K type strain sequencing project: providing services to taxonomists for standard genome sequencing and annotation.</title>
        <authorList>
            <consortium name="The Broad Institute Genomics Platform"/>
            <consortium name="The Broad Institute Genome Sequencing Center for Infectious Disease"/>
            <person name="Wu L."/>
            <person name="Ma J."/>
        </authorList>
    </citation>
    <scope>NUCLEOTIDE SEQUENCE [LARGE SCALE GENOMIC DNA]</scope>
    <source>
        <strain evidence="9 10">JCM 14323</strain>
    </source>
</reference>
<proteinExistence type="inferred from homology"/>
<evidence type="ECO:0008006" key="11">
    <source>
        <dbReference type="Google" id="ProtNLM"/>
    </source>
</evidence>
<dbReference type="PANTHER" id="PTHR30477:SF13">
    <property type="entry name" value="IRON TRANSPORT SYSTEM MEMBRANE PROTEIN HI_0360-RELATED"/>
    <property type="match status" value="1"/>
</dbReference>
<feature type="transmembrane region" description="Helical" evidence="8">
    <location>
        <begin position="175"/>
        <end position="192"/>
    </location>
</feature>
<evidence type="ECO:0000256" key="7">
    <source>
        <dbReference type="SAM" id="MobiDB-lite"/>
    </source>
</evidence>
<dbReference type="EMBL" id="BAAANK010000004">
    <property type="protein sequence ID" value="GAA1833719.1"/>
    <property type="molecule type" value="Genomic_DNA"/>
</dbReference>
<comment type="similarity">
    <text evidence="2 6">Belongs to the ABC-3 integral membrane protein family.</text>
</comment>
<keyword evidence="5 8" id="KW-0472">Membrane</keyword>
<dbReference type="Proteomes" id="UP001501746">
    <property type="component" value="Unassembled WGS sequence"/>
</dbReference>
<gene>
    <name evidence="9" type="ORF">GCM10009750_17520</name>
</gene>
<feature type="transmembrane region" description="Helical" evidence="8">
    <location>
        <begin position="12"/>
        <end position="36"/>
    </location>
</feature>
<feature type="transmembrane region" description="Helical" evidence="8">
    <location>
        <begin position="247"/>
        <end position="265"/>
    </location>
</feature>
<feature type="region of interest" description="Disordered" evidence="7">
    <location>
        <begin position="270"/>
        <end position="296"/>
    </location>
</feature>
<name>A0ABN2MP17_9MICO</name>
<dbReference type="RefSeq" id="WP_246205460.1">
    <property type="nucleotide sequence ID" value="NZ_BAAANK010000004.1"/>
</dbReference>
<protein>
    <recommendedName>
        <fullName evidence="11">Metal ABC transporter permease</fullName>
    </recommendedName>
</protein>